<dbReference type="SUPFAM" id="SSF52540">
    <property type="entry name" value="P-loop containing nucleoside triphosphate hydrolases"/>
    <property type="match status" value="1"/>
</dbReference>
<dbReference type="CDD" id="cd00093">
    <property type="entry name" value="HTH_XRE"/>
    <property type="match status" value="1"/>
</dbReference>
<proteinExistence type="predicted"/>
<dbReference type="Gene3D" id="3.40.50.300">
    <property type="entry name" value="P-loop containing nucleotide triphosphate hydrolases"/>
    <property type="match status" value="1"/>
</dbReference>
<evidence type="ECO:0000313" key="3">
    <source>
        <dbReference type="Proteomes" id="UP001500298"/>
    </source>
</evidence>
<feature type="domain" description="ORC1/DEAH AAA+ ATPase" evidence="1">
    <location>
        <begin position="111"/>
        <end position="217"/>
    </location>
</feature>
<dbReference type="InterPro" id="IPR027417">
    <property type="entry name" value="P-loop_NTPase"/>
</dbReference>
<dbReference type="EMBL" id="BAABJX010000016">
    <property type="protein sequence ID" value="GAA4825424.1"/>
    <property type="molecule type" value="Genomic_DNA"/>
</dbReference>
<dbReference type="InterPro" id="IPR001387">
    <property type="entry name" value="Cro/C1-type_HTH"/>
</dbReference>
<name>A0ABP9D1R6_9BACT</name>
<dbReference type="SUPFAM" id="SSF47413">
    <property type="entry name" value="lambda repressor-like DNA-binding domains"/>
    <property type="match status" value="1"/>
</dbReference>
<dbReference type="RefSeq" id="WP_345369296.1">
    <property type="nucleotide sequence ID" value="NZ_BAABJX010000016.1"/>
</dbReference>
<dbReference type="Proteomes" id="UP001500298">
    <property type="component" value="Unassembled WGS sequence"/>
</dbReference>
<protein>
    <submittedName>
        <fullName evidence="2">ATPase</fullName>
    </submittedName>
</protein>
<evidence type="ECO:0000259" key="1">
    <source>
        <dbReference type="Pfam" id="PF13401"/>
    </source>
</evidence>
<gene>
    <name evidence="2" type="ORF">GCM10023331_07340</name>
</gene>
<dbReference type="Gene3D" id="1.10.260.40">
    <property type="entry name" value="lambda repressor-like DNA-binding domains"/>
    <property type="match status" value="1"/>
</dbReference>
<dbReference type="InterPro" id="IPR010982">
    <property type="entry name" value="Lambda_DNA-bd_dom_sf"/>
</dbReference>
<evidence type="ECO:0000313" key="2">
    <source>
        <dbReference type="EMBL" id="GAA4825424.1"/>
    </source>
</evidence>
<reference evidence="3" key="1">
    <citation type="journal article" date="2019" name="Int. J. Syst. Evol. Microbiol.">
        <title>The Global Catalogue of Microorganisms (GCM) 10K type strain sequencing project: providing services to taxonomists for standard genome sequencing and annotation.</title>
        <authorList>
            <consortium name="The Broad Institute Genomics Platform"/>
            <consortium name="The Broad Institute Genome Sequencing Center for Infectious Disease"/>
            <person name="Wu L."/>
            <person name="Ma J."/>
        </authorList>
    </citation>
    <scope>NUCLEOTIDE SEQUENCE [LARGE SCALE GENOMIC DNA]</scope>
    <source>
        <strain evidence="3">JCM 18326</strain>
    </source>
</reference>
<accession>A0ABP9D1R6</accession>
<dbReference type="InterPro" id="IPR049945">
    <property type="entry name" value="AAA_22"/>
</dbReference>
<comment type="caution">
    <text evidence="2">The sequence shown here is derived from an EMBL/GenBank/DDBJ whole genome shotgun (WGS) entry which is preliminary data.</text>
</comment>
<organism evidence="2 3">
    <name type="scientific">Algivirga pacifica</name>
    <dbReference type="NCBI Taxonomy" id="1162670"/>
    <lineage>
        <taxon>Bacteria</taxon>
        <taxon>Pseudomonadati</taxon>
        <taxon>Bacteroidota</taxon>
        <taxon>Cytophagia</taxon>
        <taxon>Cytophagales</taxon>
        <taxon>Flammeovirgaceae</taxon>
        <taxon>Algivirga</taxon>
    </lineage>
</organism>
<sequence length="315" mass="35934">MNTISEKQKFEISEAIRDYMDQKNVSQNALSKSAGVSSAYITYILKGEWNSFPNSGGKAVAIKDATFNKLALAVGYEIQQSYWQHFDTENYKAIRLACMEAREYREPRGIDGYTGAGKTYSLESYVRKNPNETYYIKVTDDMSVKDVIEELGRKVGVSVGGSRYKLRREICRKVMNMDKPLIIIDEAENLRDGSWGALKAIYDDLEHRAGIVLAGMNIQQDITRKAGRMKKHFPQIERRFEGTWTFMNDMTLEDVSMVCRGLGITVNSVKNWLFKNTRNFGSLSRVVKGALKYSKETGEPMDGHLLNSLYPQYIR</sequence>
<keyword evidence="3" id="KW-1185">Reference proteome</keyword>
<dbReference type="Pfam" id="PF13401">
    <property type="entry name" value="AAA_22"/>
    <property type="match status" value="1"/>
</dbReference>